<proteinExistence type="predicted"/>
<protein>
    <submittedName>
        <fullName evidence="2">Uncharacterized protein</fullName>
    </submittedName>
</protein>
<gene>
    <name evidence="2" type="ORF">CDEB00056_LOCUS4204</name>
    <name evidence="3" type="ORF">CDEB00056_LOCUS4205</name>
</gene>
<feature type="region of interest" description="Disordered" evidence="1">
    <location>
        <begin position="162"/>
        <end position="210"/>
    </location>
</feature>
<sequence>MAFSGLLMLNLRKNNALGSSEQVTGGMEAGFTLGAVEIIVEGTGDGIKIRIDVDEDLDGDMDGCKDTDGDAEIFVGDWLLSPTDGGEDVLGIALVEVCRIEGEDEILILGENKGYSDGAALCMMDGGNVATVGTVDAYGLGRTEGECEGLESDSAAKGARVGDKFSFGAKEGPLEGKGTREGGRDGTDDGWYEDSIDGKAEEMASDGSDE</sequence>
<dbReference type="EMBL" id="HBIO01005848">
    <property type="protein sequence ID" value="CAE0459364.1"/>
    <property type="molecule type" value="Transcribed_RNA"/>
</dbReference>
<dbReference type="EMBL" id="HBIO01005847">
    <property type="protein sequence ID" value="CAE0459363.1"/>
    <property type="molecule type" value="Transcribed_RNA"/>
</dbReference>
<organism evidence="2">
    <name type="scientific">Chaetoceros debilis</name>
    <dbReference type="NCBI Taxonomy" id="122233"/>
    <lineage>
        <taxon>Eukaryota</taxon>
        <taxon>Sar</taxon>
        <taxon>Stramenopiles</taxon>
        <taxon>Ochrophyta</taxon>
        <taxon>Bacillariophyta</taxon>
        <taxon>Coscinodiscophyceae</taxon>
        <taxon>Chaetocerotophycidae</taxon>
        <taxon>Chaetocerotales</taxon>
        <taxon>Chaetocerotaceae</taxon>
        <taxon>Chaetoceros</taxon>
    </lineage>
</organism>
<evidence type="ECO:0000313" key="2">
    <source>
        <dbReference type="EMBL" id="CAE0459363.1"/>
    </source>
</evidence>
<feature type="compositionally biased region" description="Basic and acidic residues" evidence="1">
    <location>
        <begin position="172"/>
        <end position="187"/>
    </location>
</feature>
<dbReference type="AlphaFoldDB" id="A0A6S8S9E7"/>
<accession>A0A6S8S9E7</accession>
<reference evidence="2" key="1">
    <citation type="submission" date="2021-01" db="EMBL/GenBank/DDBJ databases">
        <authorList>
            <person name="Corre E."/>
            <person name="Pelletier E."/>
            <person name="Niang G."/>
            <person name="Scheremetjew M."/>
            <person name="Finn R."/>
            <person name="Kale V."/>
            <person name="Holt S."/>
            <person name="Cochrane G."/>
            <person name="Meng A."/>
            <person name="Brown T."/>
            <person name="Cohen L."/>
        </authorList>
    </citation>
    <scope>NUCLEOTIDE SEQUENCE</scope>
    <source>
        <strain evidence="2">MM31A-1</strain>
    </source>
</reference>
<evidence type="ECO:0000256" key="1">
    <source>
        <dbReference type="SAM" id="MobiDB-lite"/>
    </source>
</evidence>
<name>A0A6S8S9E7_9STRA</name>
<evidence type="ECO:0000313" key="3">
    <source>
        <dbReference type="EMBL" id="CAE0459364.1"/>
    </source>
</evidence>